<keyword evidence="2" id="KW-1185">Reference proteome</keyword>
<dbReference type="Proteomes" id="UP000814033">
    <property type="component" value="Unassembled WGS sequence"/>
</dbReference>
<evidence type="ECO:0000313" key="2">
    <source>
        <dbReference type="Proteomes" id="UP000814033"/>
    </source>
</evidence>
<name>A0ACB8RBU8_9AGAM</name>
<sequence length="456" mass="51127">MSNGSPTAYLLWAILACLFLAFFVYHLWSYDRFQCLRWNAGRQPGAFKRIMTYSYFLSVPLLVVFSVGMTVVKFREGFILMGDSKIIPRPATLWSLPHQHFLLGLSFIFSIAWSSEQVTHFEELAFWLFLLDQGPDKGEWFSSWEYRLWYCSCVSSVLGMPLTALIARHDLDTIDAWIFLVGALASTVTNVFFLYVLFRFPGFLRHVKSEGADPDVVVRLSTFYELNLVRMLFRFAATVPLLILAVDGIRGSHPINEKQFWADFLLMISAIGQFISSSITLLIFFPRSVTKEAGYRHKAPSTGTASLLPPVSPKFHSPNSSRPSPAFYVPASPPTTPGYPQPTTPGHPHTARSSVAGMEAFATGGEPAPGYIPSDVEIGRRKEEQEQDFDHPEPHGLVRRETVHGDGTSRIGITLPKRSPTRRFPSTSTLHPYVTSYTSPIDLIDLPQDSIPPRSA</sequence>
<proteinExistence type="predicted"/>
<reference evidence="1" key="1">
    <citation type="submission" date="2021-02" db="EMBL/GenBank/DDBJ databases">
        <authorList>
            <consortium name="DOE Joint Genome Institute"/>
            <person name="Ahrendt S."/>
            <person name="Looney B.P."/>
            <person name="Miyauchi S."/>
            <person name="Morin E."/>
            <person name="Drula E."/>
            <person name="Courty P.E."/>
            <person name="Chicoki N."/>
            <person name="Fauchery L."/>
            <person name="Kohler A."/>
            <person name="Kuo A."/>
            <person name="Labutti K."/>
            <person name="Pangilinan J."/>
            <person name="Lipzen A."/>
            <person name="Riley R."/>
            <person name="Andreopoulos W."/>
            <person name="He G."/>
            <person name="Johnson J."/>
            <person name="Barry K.W."/>
            <person name="Grigoriev I.V."/>
            <person name="Nagy L."/>
            <person name="Hibbett D."/>
            <person name="Henrissat B."/>
            <person name="Matheny P.B."/>
            <person name="Labbe J."/>
            <person name="Martin F."/>
        </authorList>
    </citation>
    <scope>NUCLEOTIDE SEQUENCE</scope>
    <source>
        <strain evidence="1">FP105234-sp</strain>
    </source>
</reference>
<dbReference type="EMBL" id="MU276145">
    <property type="protein sequence ID" value="KAI0041086.1"/>
    <property type="molecule type" value="Genomic_DNA"/>
</dbReference>
<evidence type="ECO:0000313" key="1">
    <source>
        <dbReference type="EMBL" id="KAI0041086.1"/>
    </source>
</evidence>
<accession>A0ACB8RBU8</accession>
<comment type="caution">
    <text evidence="1">The sequence shown here is derived from an EMBL/GenBank/DDBJ whole genome shotgun (WGS) entry which is preliminary data.</text>
</comment>
<protein>
    <submittedName>
        <fullName evidence="1">Uncharacterized protein</fullName>
    </submittedName>
</protein>
<organism evidence="1 2">
    <name type="scientific">Auriscalpium vulgare</name>
    <dbReference type="NCBI Taxonomy" id="40419"/>
    <lineage>
        <taxon>Eukaryota</taxon>
        <taxon>Fungi</taxon>
        <taxon>Dikarya</taxon>
        <taxon>Basidiomycota</taxon>
        <taxon>Agaricomycotina</taxon>
        <taxon>Agaricomycetes</taxon>
        <taxon>Russulales</taxon>
        <taxon>Auriscalpiaceae</taxon>
        <taxon>Auriscalpium</taxon>
    </lineage>
</organism>
<reference evidence="1" key="2">
    <citation type="journal article" date="2022" name="New Phytol.">
        <title>Evolutionary transition to the ectomycorrhizal habit in the genomes of a hyperdiverse lineage of mushroom-forming fungi.</title>
        <authorList>
            <person name="Looney B."/>
            <person name="Miyauchi S."/>
            <person name="Morin E."/>
            <person name="Drula E."/>
            <person name="Courty P.E."/>
            <person name="Kohler A."/>
            <person name="Kuo A."/>
            <person name="LaButti K."/>
            <person name="Pangilinan J."/>
            <person name="Lipzen A."/>
            <person name="Riley R."/>
            <person name="Andreopoulos W."/>
            <person name="He G."/>
            <person name="Johnson J."/>
            <person name="Nolan M."/>
            <person name="Tritt A."/>
            <person name="Barry K.W."/>
            <person name="Grigoriev I.V."/>
            <person name="Nagy L.G."/>
            <person name="Hibbett D."/>
            <person name="Henrissat B."/>
            <person name="Matheny P.B."/>
            <person name="Labbe J."/>
            <person name="Martin F.M."/>
        </authorList>
    </citation>
    <scope>NUCLEOTIDE SEQUENCE</scope>
    <source>
        <strain evidence="1">FP105234-sp</strain>
    </source>
</reference>
<gene>
    <name evidence="1" type="ORF">FA95DRAFT_771740</name>
</gene>